<name>A0A382WL02_9ZZZZ</name>
<dbReference type="InterPro" id="IPR011032">
    <property type="entry name" value="GroES-like_sf"/>
</dbReference>
<dbReference type="SUPFAM" id="SSF50129">
    <property type="entry name" value="GroES-like"/>
    <property type="match status" value="1"/>
</dbReference>
<evidence type="ECO:0000313" key="2">
    <source>
        <dbReference type="EMBL" id="SVD59284.1"/>
    </source>
</evidence>
<feature type="domain" description="Oxidoreductase N-terminal" evidence="1">
    <location>
        <begin position="9"/>
        <end position="90"/>
    </location>
</feature>
<organism evidence="2">
    <name type="scientific">marine metagenome</name>
    <dbReference type="NCBI Taxonomy" id="408172"/>
    <lineage>
        <taxon>unclassified sequences</taxon>
        <taxon>metagenomes</taxon>
        <taxon>ecological metagenomes</taxon>
    </lineage>
</organism>
<dbReference type="InterPro" id="IPR041694">
    <property type="entry name" value="ADH_N_2"/>
</dbReference>
<dbReference type="EMBL" id="UINC01160562">
    <property type="protein sequence ID" value="SVD59284.1"/>
    <property type="molecule type" value="Genomic_DNA"/>
</dbReference>
<proteinExistence type="predicted"/>
<protein>
    <recommendedName>
        <fullName evidence="1">Oxidoreductase N-terminal domain-containing protein</fullName>
    </recommendedName>
</protein>
<reference evidence="2" key="1">
    <citation type="submission" date="2018-05" db="EMBL/GenBank/DDBJ databases">
        <authorList>
            <person name="Lanie J.A."/>
            <person name="Ng W.-L."/>
            <person name="Kazmierczak K.M."/>
            <person name="Andrzejewski T.M."/>
            <person name="Davidsen T.M."/>
            <person name="Wayne K.J."/>
            <person name="Tettelin H."/>
            <person name="Glass J.I."/>
            <person name="Rusch D."/>
            <person name="Podicherti R."/>
            <person name="Tsui H.-C.T."/>
            <person name="Winkler M.E."/>
        </authorList>
    </citation>
    <scope>NUCLEOTIDE SEQUENCE</scope>
</reference>
<dbReference type="AlphaFoldDB" id="A0A382WL02"/>
<feature type="non-terminal residue" evidence="2">
    <location>
        <position position="90"/>
    </location>
</feature>
<sequence>MENEVTKNRQWLLRKRPEGMISQEHFECVETEVPELGPGEVLMKTLCLSFDPTQRGWVNDMESYMPPVALGEVMRAGSVGQVVDSNSDAF</sequence>
<accession>A0A382WL02</accession>
<evidence type="ECO:0000259" key="1">
    <source>
        <dbReference type="Pfam" id="PF16884"/>
    </source>
</evidence>
<gene>
    <name evidence="2" type="ORF">METZ01_LOCUS412138</name>
</gene>
<dbReference type="Gene3D" id="3.90.180.10">
    <property type="entry name" value="Medium-chain alcohol dehydrogenases, catalytic domain"/>
    <property type="match status" value="1"/>
</dbReference>
<dbReference type="Pfam" id="PF16884">
    <property type="entry name" value="ADH_N_2"/>
    <property type="match status" value="1"/>
</dbReference>